<proteinExistence type="predicted"/>
<organism evidence="1 2">
    <name type="scientific">Spodoptera eridania nucleopolyhedrovirus</name>
    <dbReference type="NCBI Taxonomy" id="2315721"/>
    <lineage>
        <taxon>Viruses</taxon>
        <taxon>Viruses incertae sedis</taxon>
        <taxon>Naldaviricetes</taxon>
        <taxon>Lefavirales</taxon>
        <taxon>Baculoviridae</taxon>
        <taxon>Alphabaculovirus</taxon>
        <taxon>Alphabaculovirus speridaniae</taxon>
    </lineage>
</organism>
<dbReference type="GeneID" id="65102297"/>
<protein>
    <submittedName>
        <fullName evidence="1">ORF49</fullName>
    </submittedName>
</protein>
<accession>A0A346TPY8</accession>
<dbReference type="RefSeq" id="YP_010087050.1">
    <property type="nucleotide sequence ID" value="NC_055502.1"/>
</dbReference>
<dbReference type="EMBL" id="MH320559">
    <property type="protein sequence ID" value="AXU41648.1"/>
    <property type="molecule type" value="Genomic_DNA"/>
</dbReference>
<evidence type="ECO:0000313" key="1">
    <source>
        <dbReference type="EMBL" id="AXU41648.1"/>
    </source>
</evidence>
<dbReference type="Proteomes" id="UP000503448">
    <property type="component" value="Segment"/>
</dbReference>
<name>A0A346TPY8_9ABAC</name>
<sequence length="218" mass="25896">MEIEYREYFIIEEIFIKLEDGGVLCGDDDEYSDEHYPLSEETYNSALNIFDKVDEEVWKYFEASGKNAVDHVTKEFSSEIEKKQSMSLIDIENRVVRSLQDLKSEAQQFLKNAEHIESFVDEIVHYLSLDLDLPFYRGKDFFRNMSRQKRVLRDMIMNEESVKRAVGFDYKPLFREFADVKLVNIHMALQESIENNETFDWEIQTFNQIVAHVENDDK</sequence>
<keyword evidence="2" id="KW-1185">Reference proteome</keyword>
<evidence type="ECO:0000313" key="2">
    <source>
        <dbReference type="Proteomes" id="UP000503448"/>
    </source>
</evidence>
<reference evidence="1 2" key="1">
    <citation type="submission" date="2018-05" db="EMBL/GenBank/DDBJ databases">
        <title>The complete genome sequence of an alphabaculovirus isolated from the southern armyworm, Spodoptera eridania.</title>
        <authorList>
            <person name="Harrison R.L."/>
            <person name="Rowley D.L."/>
        </authorList>
    </citation>
    <scope>NUCLEOTIDE SEQUENCE [LARGE SCALE GENOMIC DNA]</scope>
    <source>
        <strain evidence="1">251</strain>
    </source>
</reference>
<dbReference type="KEGG" id="vg:65102297"/>